<feature type="transmembrane region" description="Helical" evidence="6">
    <location>
        <begin position="248"/>
        <end position="269"/>
    </location>
</feature>
<dbReference type="PANTHER" id="PTHR10010">
    <property type="entry name" value="SOLUTE CARRIER FAMILY 34 SODIUM PHOSPHATE , MEMBER 2-RELATED"/>
    <property type="match status" value="1"/>
</dbReference>
<evidence type="ECO:0000313" key="8">
    <source>
        <dbReference type="Proteomes" id="UP000297741"/>
    </source>
</evidence>
<keyword evidence="3 6" id="KW-0812">Transmembrane</keyword>
<feature type="transmembrane region" description="Helical" evidence="6">
    <location>
        <begin position="49"/>
        <end position="73"/>
    </location>
</feature>
<dbReference type="RefSeq" id="WP_135431943.1">
    <property type="nucleotide sequence ID" value="NZ_RPEM01000008.1"/>
</dbReference>
<accession>A0ABY2KKR0</accession>
<evidence type="ECO:0000256" key="6">
    <source>
        <dbReference type="SAM" id="Phobius"/>
    </source>
</evidence>
<feature type="transmembrane region" description="Helical" evidence="6">
    <location>
        <begin position="85"/>
        <end position="104"/>
    </location>
</feature>
<feature type="transmembrane region" description="Helical" evidence="6">
    <location>
        <begin position="135"/>
        <end position="157"/>
    </location>
</feature>
<evidence type="ECO:0000313" key="7">
    <source>
        <dbReference type="EMBL" id="TGD42624.1"/>
    </source>
</evidence>
<dbReference type="Pfam" id="PF02690">
    <property type="entry name" value="Na_Pi_cotrans"/>
    <property type="match status" value="2"/>
</dbReference>
<dbReference type="InterPro" id="IPR003841">
    <property type="entry name" value="Na/Pi_transpt"/>
</dbReference>
<evidence type="ECO:0000256" key="4">
    <source>
        <dbReference type="ARBA" id="ARBA00022989"/>
    </source>
</evidence>
<feature type="transmembrane region" description="Helical" evidence="6">
    <location>
        <begin position="216"/>
        <end position="236"/>
    </location>
</feature>
<keyword evidence="5 6" id="KW-0472">Membrane</keyword>
<proteinExistence type="predicted"/>
<evidence type="ECO:0000256" key="3">
    <source>
        <dbReference type="ARBA" id="ARBA00022692"/>
    </source>
</evidence>
<evidence type="ECO:0000256" key="5">
    <source>
        <dbReference type="ARBA" id="ARBA00023136"/>
    </source>
</evidence>
<protein>
    <submittedName>
        <fullName evidence="7">Na/Pi cotransporter family protein</fullName>
    </submittedName>
</protein>
<evidence type="ECO:0000256" key="1">
    <source>
        <dbReference type="ARBA" id="ARBA00004651"/>
    </source>
</evidence>
<feature type="transmembrane region" description="Helical" evidence="6">
    <location>
        <begin position="281"/>
        <end position="300"/>
    </location>
</feature>
<evidence type="ECO:0000256" key="2">
    <source>
        <dbReference type="ARBA" id="ARBA00022475"/>
    </source>
</evidence>
<name>A0ABY2KKR0_9RHOB</name>
<organism evidence="7 8">
    <name type="scientific">Pseudotabrizicola sediminis</name>
    <dbReference type="NCBI Taxonomy" id="2486418"/>
    <lineage>
        <taxon>Bacteria</taxon>
        <taxon>Pseudomonadati</taxon>
        <taxon>Pseudomonadota</taxon>
        <taxon>Alphaproteobacteria</taxon>
        <taxon>Rhodobacterales</taxon>
        <taxon>Paracoccaceae</taxon>
        <taxon>Pseudotabrizicola</taxon>
    </lineage>
</organism>
<gene>
    <name evidence="7" type="ORF">EEB11_12790</name>
</gene>
<keyword evidence="4 6" id="KW-1133">Transmembrane helix</keyword>
<feature type="transmembrane region" description="Helical" evidence="6">
    <location>
        <begin position="177"/>
        <end position="204"/>
    </location>
</feature>
<comment type="caution">
    <text evidence="7">The sequence shown here is derived from an EMBL/GenBank/DDBJ whole genome shotgun (WGS) entry which is preliminary data.</text>
</comment>
<dbReference type="EMBL" id="RPEM01000008">
    <property type="protein sequence ID" value="TGD42624.1"/>
    <property type="molecule type" value="Genomic_DNA"/>
</dbReference>
<dbReference type="PANTHER" id="PTHR10010:SF46">
    <property type="entry name" value="SODIUM-DEPENDENT PHOSPHATE TRANSPORT PROTEIN 2B"/>
    <property type="match status" value="1"/>
</dbReference>
<dbReference type="NCBIfam" id="NF037997">
    <property type="entry name" value="Na_Pi_symport"/>
    <property type="match status" value="1"/>
</dbReference>
<keyword evidence="8" id="KW-1185">Reference proteome</keyword>
<sequence length="524" mass="55019">MTGGLLGFLGGIGLFLFGMETLTSALRSLAGEGLRRWLLRMTSTPFRGVLTGAGITAVVQSSTAVTVMTIGFVGAGLIGFSQSLGVIYGANIGTTMTGWIIMLVGVKLKLGVLALPVLFAASLMGVLGEGQVARVGWMLAGLSLLFIGLDLMQAAAAGVNAHITPDWLPQDTWTGRLMMAAIGLVLVAIMQSSSAGIALTLILLGADTLSFGQAAAMVAGMNVGTTLTGFLASLGGGSEMQRAALANLLFNLVSAMLALPLIAVLVPLLHTLNTGPDDQTALVLFHTGLNLFGAAVFLPLTKPFAALVIRLVPDRPVTLAMALDPQLLADSGTALDAAARTATAITEAIGQALQAALAPQHARDLRPLAALPGQVVPARKALETWLSRLHVPPDRPELLSRMAALMHLTDHITRLAARSQEHTRIAHLADNPRLARPARTIAAALAKPRKAGQAARLFAHIRGLALRHRRGALLREHAGMISPVEVFRETDALRWLDRVAEHAERIEHYGAQAAGPQINAKRPV</sequence>
<feature type="transmembrane region" description="Helical" evidence="6">
    <location>
        <begin position="110"/>
        <end position="128"/>
    </location>
</feature>
<comment type="subcellular location">
    <subcellularLocation>
        <location evidence="1">Cell membrane</location>
        <topology evidence="1">Multi-pass membrane protein</topology>
    </subcellularLocation>
</comment>
<reference evidence="7 8" key="1">
    <citation type="submission" date="2018-11" db="EMBL/GenBank/DDBJ databases">
        <title>Tabrizicola sp. isolated from sediment of alpine lake.</title>
        <authorList>
            <person name="Liu Z."/>
        </authorList>
    </citation>
    <scope>NUCLEOTIDE SEQUENCE [LARGE SCALE GENOMIC DNA]</scope>
    <source>
        <strain evidence="7 8">DRYC-M-16</strain>
    </source>
</reference>
<keyword evidence="2" id="KW-1003">Cell membrane</keyword>
<dbReference type="Proteomes" id="UP000297741">
    <property type="component" value="Unassembled WGS sequence"/>
</dbReference>